<keyword evidence="1" id="KW-1133">Transmembrane helix</keyword>
<evidence type="ECO:0000313" key="3">
    <source>
        <dbReference type="Proteomes" id="UP000183687"/>
    </source>
</evidence>
<sequence length="325" mass="34595">MGAFIAFFTSTDPEITLSLKLLEIVYLIVGLVLLYAGIANFRDKTNEKRIGSGIFWTMLGLLFVVGRWIPAEYTGIGLVIMLLPVIFKQIDKGKDVTKPSEEEMEYAFNTIGNKIFLAAFSIGVTALLGAFIFPKISSLVGLTVGVFIGCIILIVLRPKQNTPKVFIEDARRMLDVVGPLLILPILLAILGATFTAAGVGDVISHLVGGIIPEGNLVVGIIVYCVGMALFTAIMGNAFAAITVLTVGIGAPFVLSLGADPAVVGALALTCGFCGTLMTPMAANFNIVPVAILEMDDEYGVIKKQLIPAAFMLLVQTIMMIILAVH</sequence>
<keyword evidence="1" id="KW-0812">Transmembrane</keyword>
<feature type="transmembrane region" description="Helical" evidence="1">
    <location>
        <begin position="50"/>
        <end position="69"/>
    </location>
</feature>
<evidence type="ECO:0000313" key="2">
    <source>
        <dbReference type="EMBL" id="SEC23964.1"/>
    </source>
</evidence>
<organism evidence="2 3">
    <name type="scientific">Atopobium minutum</name>
    <dbReference type="NCBI Taxonomy" id="1381"/>
    <lineage>
        <taxon>Bacteria</taxon>
        <taxon>Bacillati</taxon>
        <taxon>Actinomycetota</taxon>
        <taxon>Coriobacteriia</taxon>
        <taxon>Coriobacteriales</taxon>
        <taxon>Atopobiaceae</taxon>
        <taxon>Atopobium</taxon>
    </lineage>
</organism>
<feature type="transmembrane region" description="Helical" evidence="1">
    <location>
        <begin position="75"/>
        <end position="90"/>
    </location>
</feature>
<feature type="transmembrane region" description="Helical" evidence="1">
    <location>
        <begin position="206"/>
        <end position="230"/>
    </location>
</feature>
<comment type="caution">
    <text evidence="2">The sequence shown here is derived from an EMBL/GenBank/DDBJ whole genome shotgun (WGS) entry which is preliminary data.</text>
</comment>
<evidence type="ECO:0000256" key="1">
    <source>
        <dbReference type="SAM" id="Phobius"/>
    </source>
</evidence>
<feature type="transmembrane region" description="Helical" evidence="1">
    <location>
        <begin position="176"/>
        <end position="200"/>
    </location>
</feature>
<feature type="transmembrane region" description="Helical" evidence="1">
    <location>
        <begin position="262"/>
        <end position="284"/>
    </location>
</feature>
<feature type="transmembrane region" description="Helical" evidence="1">
    <location>
        <begin position="139"/>
        <end position="156"/>
    </location>
</feature>
<dbReference type="InterPro" id="IPR009323">
    <property type="entry name" value="DUF979"/>
</dbReference>
<reference evidence="2 3" key="1">
    <citation type="submission" date="2016-10" db="EMBL/GenBank/DDBJ databases">
        <authorList>
            <person name="Varghese N."/>
            <person name="Submissions S."/>
        </authorList>
    </citation>
    <scope>NUCLEOTIDE SEQUENCE [LARGE SCALE GENOMIC DNA]</scope>
    <source>
        <strain evidence="2 3">DSM 20586</strain>
    </source>
</reference>
<feature type="transmembrane region" description="Helical" evidence="1">
    <location>
        <begin position="111"/>
        <end position="133"/>
    </location>
</feature>
<dbReference type="Pfam" id="PF06166">
    <property type="entry name" value="DUF979"/>
    <property type="match status" value="1"/>
</dbReference>
<keyword evidence="1" id="KW-0472">Membrane</keyword>
<gene>
    <name evidence="2" type="ORF">SAMN04489746_1531</name>
</gene>
<feature type="transmembrane region" description="Helical" evidence="1">
    <location>
        <begin position="17"/>
        <end position="38"/>
    </location>
</feature>
<dbReference type="RefSeq" id="WP_057001867.1">
    <property type="nucleotide sequence ID" value="NZ_FNSH01000002.1"/>
</dbReference>
<feature type="transmembrane region" description="Helical" evidence="1">
    <location>
        <begin position="305"/>
        <end position="324"/>
    </location>
</feature>
<dbReference type="EMBL" id="FNSH01000002">
    <property type="protein sequence ID" value="SEC23964.1"/>
    <property type="molecule type" value="Genomic_DNA"/>
</dbReference>
<proteinExistence type="predicted"/>
<dbReference type="Proteomes" id="UP000183687">
    <property type="component" value="Unassembled WGS sequence"/>
</dbReference>
<feature type="transmembrane region" description="Helical" evidence="1">
    <location>
        <begin position="237"/>
        <end position="256"/>
    </location>
</feature>
<accession>A0AB38A8C1</accession>
<dbReference type="AlphaFoldDB" id="A0AB38A8C1"/>
<protein>
    <submittedName>
        <fullName evidence="2">Uncharacterized membrane protein</fullName>
    </submittedName>
</protein>
<name>A0AB38A8C1_9ACTN</name>